<reference evidence="2" key="1">
    <citation type="submission" date="2018-02" db="EMBL/GenBank/DDBJ databases">
        <authorList>
            <person name="Cohen D.B."/>
            <person name="Kent A.D."/>
        </authorList>
    </citation>
    <scope>NUCLEOTIDE SEQUENCE</scope>
</reference>
<dbReference type="InterPro" id="IPR008972">
    <property type="entry name" value="Cupredoxin"/>
</dbReference>
<name>A0A2N9HLY7_FAGSY</name>
<feature type="chain" id="PRO_5014796155" description="Phytocyanin domain-containing protein" evidence="1">
    <location>
        <begin position="28"/>
        <end position="91"/>
    </location>
</feature>
<evidence type="ECO:0000313" key="2">
    <source>
        <dbReference type="EMBL" id="SPD12730.1"/>
    </source>
</evidence>
<accession>A0A2N9HLY7</accession>
<evidence type="ECO:0000256" key="1">
    <source>
        <dbReference type="SAM" id="SignalP"/>
    </source>
</evidence>
<gene>
    <name evidence="2" type="ORF">FSB_LOCUS40612</name>
</gene>
<organism evidence="2">
    <name type="scientific">Fagus sylvatica</name>
    <name type="common">Beechnut</name>
    <dbReference type="NCBI Taxonomy" id="28930"/>
    <lineage>
        <taxon>Eukaryota</taxon>
        <taxon>Viridiplantae</taxon>
        <taxon>Streptophyta</taxon>
        <taxon>Embryophyta</taxon>
        <taxon>Tracheophyta</taxon>
        <taxon>Spermatophyta</taxon>
        <taxon>Magnoliopsida</taxon>
        <taxon>eudicotyledons</taxon>
        <taxon>Gunneridae</taxon>
        <taxon>Pentapetalae</taxon>
        <taxon>rosids</taxon>
        <taxon>fabids</taxon>
        <taxon>Fagales</taxon>
        <taxon>Fagaceae</taxon>
        <taxon>Fagus</taxon>
    </lineage>
</organism>
<dbReference type="EMBL" id="OIVN01003659">
    <property type="protein sequence ID" value="SPD12730.1"/>
    <property type="molecule type" value="Genomic_DNA"/>
</dbReference>
<sequence>MAQERGSAIFAIVLILGLLLHYENVWATTFTVGDAGGWTFNVSNWPNGKTFKAGDVLRGSQWVDRFDSLLGLDCQWVEVDFVLNSGLCRRS</sequence>
<evidence type="ECO:0008006" key="3">
    <source>
        <dbReference type="Google" id="ProtNLM"/>
    </source>
</evidence>
<protein>
    <recommendedName>
        <fullName evidence="3">Phytocyanin domain-containing protein</fullName>
    </recommendedName>
</protein>
<feature type="signal peptide" evidence="1">
    <location>
        <begin position="1"/>
        <end position="27"/>
    </location>
</feature>
<dbReference type="SUPFAM" id="SSF49503">
    <property type="entry name" value="Cupredoxins"/>
    <property type="match status" value="1"/>
</dbReference>
<dbReference type="AlphaFoldDB" id="A0A2N9HLY7"/>
<keyword evidence="1" id="KW-0732">Signal</keyword>
<proteinExistence type="predicted"/>
<dbReference type="Gene3D" id="2.60.40.420">
    <property type="entry name" value="Cupredoxins - blue copper proteins"/>
    <property type="match status" value="1"/>
</dbReference>